<keyword evidence="2" id="KW-1185">Reference proteome</keyword>
<gene>
    <name evidence="1" type="ORF">E0L32_002846</name>
</gene>
<dbReference type="InParanoid" id="A0A507B3Q7"/>
<reference evidence="1 2" key="1">
    <citation type="submission" date="2019-06" db="EMBL/GenBank/DDBJ databases">
        <title>Draft genome sequence of the filamentous fungus Phialemoniopsis curvata isolated from diesel fuel.</title>
        <authorList>
            <person name="Varaljay V.A."/>
            <person name="Lyon W.J."/>
            <person name="Crouch A.L."/>
            <person name="Drake C.E."/>
            <person name="Hollomon J.M."/>
            <person name="Nadeau L.J."/>
            <person name="Nunn H.S."/>
            <person name="Stevenson B.S."/>
            <person name="Bojanowski C.L."/>
            <person name="Crookes-Goodson W.J."/>
        </authorList>
    </citation>
    <scope>NUCLEOTIDE SEQUENCE [LARGE SCALE GENOMIC DNA]</scope>
    <source>
        <strain evidence="1 2">D216</strain>
    </source>
</reference>
<dbReference type="AlphaFoldDB" id="A0A507B3Q7"/>
<organism evidence="1 2">
    <name type="scientific">Thyridium curvatum</name>
    <dbReference type="NCBI Taxonomy" id="1093900"/>
    <lineage>
        <taxon>Eukaryota</taxon>
        <taxon>Fungi</taxon>
        <taxon>Dikarya</taxon>
        <taxon>Ascomycota</taxon>
        <taxon>Pezizomycotina</taxon>
        <taxon>Sordariomycetes</taxon>
        <taxon>Sordariomycetidae</taxon>
        <taxon>Thyridiales</taxon>
        <taxon>Thyridiaceae</taxon>
        <taxon>Thyridium</taxon>
    </lineage>
</organism>
<proteinExistence type="predicted"/>
<dbReference type="GeneID" id="41970293"/>
<accession>A0A507B3Q7</accession>
<sequence>MDPFRRPPFEVLESILCSLESRQDIRSAIRASPSLMHQASASKIHILRVLLARELPGDHLQDAMAVLAFPASNTGISHAGSPVARIENHMDQWATKSFSNTLSAYGAKTILKLDAFSRKLYSYINDYLAKSTSSDICCAYLQVPPWADSSYLDEGLDSLLDQCRGRQRGKASLATISNEERHRLIWAFLRRELICRLNHSQFRRPGAQAMVLRQHQVLHAPQPGLDVPSVAVQISIFNRQALGAWDWEGPSFFDETADNSQSAWRGDVLLSVQGYFSSIIQGLGARCIPMPCLEKIGILPDTPDILQSNLANACSCLSGFGMELTDRLVRSGRGAFLLQLESLRQYIDVSTVQGRAIIFPGPILPFPGPALFRSSRLDSQPCDPQPSQLWTRLQAPLSQLSWHSPVWMGYRAMAMPFFDDDRHYEEPWRMPEHNTPLADPTSVYGRRDILSSIEGPLRLAFLRLHRDTALISGDEEGRVL</sequence>
<dbReference type="Proteomes" id="UP000319257">
    <property type="component" value="Unassembled WGS sequence"/>
</dbReference>
<protein>
    <submittedName>
        <fullName evidence="1">Uncharacterized protein</fullName>
    </submittedName>
</protein>
<dbReference type="OrthoDB" id="4636359at2759"/>
<name>A0A507B3Q7_9PEZI</name>
<evidence type="ECO:0000313" key="1">
    <source>
        <dbReference type="EMBL" id="TPX17745.1"/>
    </source>
</evidence>
<evidence type="ECO:0000313" key="2">
    <source>
        <dbReference type="Proteomes" id="UP000319257"/>
    </source>
</evidence>
<comment type="caution">
    <text evidence="1">The sequence shown here is derived from an EMBL/GenBank/DDBJ whole genome shotgun (WGS) entry which is preliminary data.</text>
</comment>
<dbReference type="RefSeq" id="XP_030999456.1">
    <property type="nucleotide sequence ID" value="XM_031137080.1"/>
</dbReference>
<dbReference type="EMBL" id="SKBQ01000012">
    <property type="protein sequence ID" value="TPX17745.1"/>
    <property type="molecule type" value="Genomic_DNA"/>
</dbReference>